<dbReference type="InterPro" id="IPR043160">
    <property type="entry name" value="Dynein_C_barrel"/>
</dbReference>
<dbReference type="EnsemblMetazoa" id="CLYHEMT011422.1">
    <property type="protein sequence ID" value="CLYHEMP011422.1"/>
    <property type="gene ID" value="CLYHEMG011422"/>
</dbReference>
<dbReference type="InterPro" id="IPR024743">
    <property type="entry name" value="Dynein_HC_stalk"/>
</dbReference>
<dbReference type="Pfam" id="PF12774">
    <property type="entry name" value="AAA_6"/>
    <property type="match status" value="1"/>
</dbReference>
<dbReference type="Pfam" id="PF12777">
    <property type="entry name" value="MT"/>
    <property type="match status" value="1"/>
</dbReference>
<dbReference type="SMART" id="SM00382">
    <property type="entry name" value="AAA"/>
    <property type="match status" value="3"/>
</dbReference>
<dbReference type="FunFam" id="1.10.8.720:FF:000004">
    <property type="entry name" value="Dynein heavy chain 5, axonemal"/>
    <property type="match status" value="1"/>
</dbReference>
<dbReference type="SUPFAM" id="SSF52540">
    <property type="entry name" value="P-loop containing nucleoside triphosphate hydrolases"/>
    <property type="match status" value="4"/>
</dbReference>
<dbReference type="Gene3D" id="1.20.920.30">
    <property type="match status" value="1"/>
</dbReference>
<evidence type="ECO:0000256" key="5">
    <source>
        <dbReference type="ARBA" id="ARBA00022737"/>
    </source>
</evidence>
<feature type="coiled-coil region" evidence="14">
    <location>
        <begin position="3363"/>
        <end position="3418"/>
    </location>
</feature>
<dbReference type="RefSeq" id="XP_066925226.1">
    <property type="nucleotide sequence ID" value="XM_067069125.1"/>
</dbReference>
<dbReference type="GO" id="GO:0005874">
    <property type="term" value="C:microtubule"/>
    <property type="evidence" value="ECO:0007669"/>
    <property type="project" value="UniProtKB-KW"/>
</dbReference>
<dbReference type="GO" id="GO:0005524">
    <property type="term" value="F:ATP binding"/>
    <property type="evidence" value="ECO:0007669"/>
    <property type="project" value="UniProtKB-KW"/>
</dbReference>
<evidence type="ECO:0000256" key="4">
    <source>
        <dbReference type="ARBA" id="ARBA00022701"/>
    </source>
</evidence>
<dbReference type="InterPro" id="IPR056759">
    <property type="entry name" value="DYH2-5-8_CC"/>
</dbReference>
<name>A0A7M5UKD8_9CNID</name>
<dbReference type="Pfam" id="PF18198">
    <property type="entry name" value="AAA_lid_11"/>
    <property type="match status" value="1"/>
</dbReference>
<dbReference type="Pfam" id="PF17857">
    <property type="entry name" value="AAA_lid_1"/>
    <property type="match status" value="1"/>
</dbReference>
<feature type="domain" description="AAA+ ATPase" evidence="16">
    <location>
        <begin position="1912"/>
        <end position="2056"/>
    </location>
</feature>
<dbReference type="InterPro" id="IPR035699">
    <property type="entry name" value="AAA_6"/>
</dbReference>
<dbReference type="Gene3D" id="3.20.180.20">
    <property type="entry name" value="Dynein heavy chain, N-terminal domain 2"/>
    <property type="match status" value="1"/>
</dbReference>
<keyword evidence="3" id="KW-0963">Cytoplasm</keyword>
<feature type="coiled-coil region" evidence="14">
    <location>
        <begin position="3143"/>
        <end position="3170"/>
    </location>
</feature>
<sequence length="4558" mass="521425">MSTQAGPHSGRKMTTFGDTKDTKEAQRMAKIRKEHNRSLVDVRHEYLFMKLSEATRLEQSVVEEFVLGDEKFNLFDNFFALNGSKTLLFFYQPSNAYRADLSPTLQSLPNKLFFADSATHEVTGLCLILTRNPEKAISTSNVAQEVNFMVLDCNNNGLLNGLETLLRNVFIPSLQAQKTWGKLETAKGDASTEFITDLNKFANILSTAKNNMEEKVLLESGELKSQLEEMKSPSDFTEAAGNSDFLESVDNLVLSWIKLIEQVLAQSEQMRKEADDIGPSAELDHWRKRMAKFNSLLDQVKSQHCRSAIGVLHCARSSRIKYWRDLDGRITDAANEAKDNVKYLYTLERLFTPLIKCEPLEMVEHIASLMNGIRMIHSVSLYYNTSERMTALFVKITNQMITTCKEYIKKDVSKVWELSREVISKRLAACITLNQEYQKCFHKTKNKLKENPQERQFEFSENYIFGKFDAFCKRIEKFEDMLETIHKLSKLPNVRIEGIDPIAVRYTSIVANMKKKNYDILDHRKSEFDGDYEDFKLGIESLKGQLQSFLDSWFEKSLSTMQSITLLKKFEGISGVDLYLHEKYQKVLASFAKDIEGIKRLYQKQKDNPPVNRNMPPIAGKIAWSRQLFRKISEPMKILSQCEGLLKTSEAKKIVKNYNKVAHVLMEFEVLYHHSWFNAIDSVKTGLNASLLVRHPHKPEFIINFDSQILQVVYEAKSIQKLSLDIPEPTKILCLREDQIKTLYTSLSDCLSEYQDIKNSTPEIFLPLLAPIFNRVNDAFQPGVAMLTWLSLNTNAYIENIRKSLRKLELLIKELNDTLECGVEATVDNIGNLLLCDTFPQPIKPQDFVQSTETIIKARIKALNLFCELAETHTFSLIDTIKKHLKTKELDELGDGNTYPCLIPDSTRAKGNKGNRCWECMPCSYWNLISHFNQKTIDALVKCTRVTFDYLRKRMQPVSRYSTESDSNSRGPFFIANILLEIPQISMKPSIDDIQQTLNKCAAIILKMTQNVYEWENHKLLHQLPNPVSEDSNKVNTAFKSLYKTVSEHKDVLKMVSMLSTIISSSKIEASKVLDVFNEFKKLWEEDPEVTVNAFLEDKPSLSEFDSSISHYNRLHSLVESLPESYTIGAVLYQTAPLKEAIITEAQAWKQTYGKALADRASSDMEEIFQFIDNLTKRLSRGINDLDDVRGSMAALSEIREAEIRIEMTIGPIEESFALLNRYGLVYSSADSERVDGLTYAWKKLLDQASSVQEHLLEIQPKFKSNLLNGVTVFKDDLEDFVTDYRERGPMVPGLAPSEASERLSIVQAKFDELWRKYITYSSGEQLFGLAVIEYPELQQIKRELGLLQKLYSLYNAVIETVNGYFDILWSDIDIDKISGELQEFQNRIRKLPKALKDWQAFIDLKKTIDDFNESCPLLEMMSHKAMKDRHWQRISDVTKHPLDIQAVDTFTLKVLMQAPLLECKEDIEDICISAVKERDIEAKLKQVIADWNTHELAFSTFKSRGELLLKGVDTSEVVSLMEDSLMVLGSLLSNRYNAPFKANIQKWIANLSGTTEIIENWLSVQNLWVYLEAVFVGGDIAKQLPQEAKRFSQIDKSWVKIMTRAHEQTNVITCCVGDETLAQLLPHLLEQLEICQKSLSGYLEKKRLVFPRFFFVSDPALLEILGQASDSHTIQAHLLGVFDNVKTVTFDEKQYDMITAINSREQEQIVLQKHVMAQGNVEQWLGQLLQESKNSLHAVIRQSAITIADENFNLIEFLNNYPAQVGLLGLQMLWTREAEVALSRAKAEKKIMSQTNQFFLDILNELIDVTTKDLTKFERVKFETLVTIHVHQRDIFDDLVKMHLKSPSDFEWLKQSRFYFMDENDHCIVSITDVDFEYQNEFLGCTDRLVITPLTDRCYITLAQALHMSMGGAPAGPAGTGKTETTKDMGKALGKYVVVFNCSDQMDYRGLGRIYKGLAQSGSWGCFDEFNRIELPVLSVAAQQIYIVLMAKKERKKEFIFTDGDVVSLDPEFGLFLTMNPGYAGRQELPENLKIQFRTVAMMVPDRQIIMRVKLAACGFIQNIMLARKFFTLYKLCEEQLSKQVHYDFGLRNILSVLRTLGAAKRANPQDSEEKIVMRVLRDMNLSKLVDEDEPLFMSLIDDLFPGVTLDKAGYPDIEAAIQQCVEEANLIFHPPWVLKLIQLYETQRVRHGMMALGPSGAGKTTCIQTLMKAMSICVAPHKEMRMNPKAITAPQMFGRLDVATNDWTDGIFSALWRKTLKMKKGEHVWIVLDGPVDAIWIENLNSVLDDNKTLTLANGDRIPMAPCCKILFEPHNIDNASPATVSRNGMVYMSSSGLDWKPILNGWLKVRNPVEGETLFPLFESVFDDLRLFVDQNLVIKLEVLECNQIMQAINLLQGLIPMDEGKTLNHNHLRKLFLFAIMWSLGAVLELDDRKKMEEYMRSTFKDQLDLPQCRDESTIFEYYVTDDGEWQHWDHKVIEYTYPTDSTPEYSSILVPNVDNTRTVFLVNTIAKQNKAVLLIGEQGTAKTVMVKNYCKQYNPEQHLFKNMNFSSATVPNMFQRTIESYVDKRMGSTYGPPAGRKMTVFIDDINMPVINEWGDQITNEIVRQVMELKGFYSLEKPGDFTTIADIQFIAAMIHPGGGRNDIPQRLKRQFTILNCTLPSNTSIDKIFQTIGCGHFCQERGFSSEITDLVKRLVLCTRKLWQRTKVKMLPTPAKFHYIFNLRDLSRIWQGMLNVISEVITSKDVLFDLWKHECCRVISDRCVNEQDTAWFLKCLKSTVEEDFGQEQTSAMQDEPYFVDFLRDAPELTGDEPDDLEVDTPKIYEPISSLDSLKDRLQMFLQQYNEATRGGNIDLVFFKDAMVHLVKISRIISTPRGNALLVGVGGSGKQSLTKLASFIAGFKTFQITLTRSYNVSNLMDDLKVLYRTAGHQGQGITFIFTDNEIKDEGFLEYMNNVLASGEVSNLFQRDEIDEITQDLISVMKKEYPRRPPTNENLYDYFITRVKNNLHVVLCFSPVGEKFRNRSLKFPGLISGCTMDWFSRWPKDALVAVSRHFLSSFNVVCTPVVKESMVDTMGTFHFSVSESCVKYFERFRRQTHVTPKSYLSFINGYKEIYKLKHEEIGVLAERMNTGLAKLVEATKSVNQLSQELAVKEKELAVASKKADVVLKEVTISAQAAEKVKAEVMKVKDKAQTIVDSISVDKQSAEKKLKVAKPALAEAEAALQTIKPAHVASVRKLQKPPHLIMRIMDCALILFRKRLDTITIDPEKNCIKPSWSESLRLMSQGGFLQSLMTFPKDTINEEMCELLEPYFSADDYNLETAKKASGDVAGLLSWTKAMSYFFSINKEVLPLKANLVIQEARLQVAQAELNAAQAELDEKQKELDLVQARFEDAMREKQALIDDAEACRRKMTNATALIDGLGGEKLRWTEQSKLFEQQINRLVGDVLLATAFLSYSGPFNQEFRDVLLNCWKKEMRKNKIPFSEDLNLTSMLADNATIGEWNLQGLPNDELSLQNGIIVTKAARYPLLIDPQGQGKAWIRNKEAKSELCVTSLNHKYFRNHLEDSLSLGRPLLLEDVREELDPALDNVLEKNFIKSGKTLKVKVGDKEIDVMQGFRFYITTKLPNPSYTPEISARTSIIDFTVTMKGLEDQLLGRVILTEKQELEAERVSLMEEVTANKRKMKDLEDNLLYRLTSTQGSLVEDESLIAVLSTTKQTSEEVSEKLSIAAETELKINSAREEYRPVATRGSILYFLIVELSYVNVMYQTSLRQFLGLFDKSMLKSQKSPIQAKRIQSIIEYLTFEVFSYSMRGFYEEHKFLFTILLALKIDLRERKIKQEEFEVFIKGGAALDLNSVEAKPKKWIQDMTWLNLVALSKLPQFSQILDQVSRNDKSWKGWFDSEAPEDNVIPDGYNDSLDTFRKLLLIRSWCPDRTMHQARKYISSSIGEQYAEGVILNLEGMWEESEPRVPMICLLSMGSDPTSSIEALAKRKNLNCRNVSMGQGQEIHARRLLQQFLAEGGWVLLQNCHLGLNFLDELFDMITTVESPHENFRLWITTEVHPKFPINLLQIGIKFTNEPPQGVKAGLKRTYAGITQDQLDIINLQQWKPMLYATAFLHTVVQERRKFGPLGWNIPYEFNSSDLTASVQFLQNHLDEMDFKRGVSWSTVRYMLSEVQYGGRVTDDFDKRLLKTFCRVWFHENMFLDSFKFYQGYTIPKCNALSDFKAHIMNLPSVDSPEAFGLHSNADITYQTKTAVDTLNTILNVQPKDSGGSSGETRESVVYRQASEMLEKLPANYIPHEVKGRLQKMGALMPINIFLRQEIDRMQRVITTVRQTLSDLLLAIDGTIIMSENLRDALDNIYDARVPSFWRKISWESTSLGFWFTELIERNQQFSTWLFQGRPNCFWMTGFFNPQGFLTAMRQEITRMHKGWALDSVVLANDVTKYTKEDITSAPAEGVYVHGLFLDGAGWDRRNCRLTEAQPKVLFTPLPVVHVYAVNTQTAKDARLFECPVYKKPRRTDLTYIFCLFLKTVQHPDHWILRGVALLCDTK</sequence>
<dbReference type="FunFam" id="3.40.50.300:FF:000320">
    <property type="entry name" value="Dynein, axonemal, heavy chain 5"/>
    <property type="match status" value="1"/>
</dbReference>
<dbReference type="Proteomes" id="UP000594262">
    <property type="component" value="Unplaced"/>
</dbReference>
<dbReference type="FunFam" id="3.10.490.20:FF:000003">
    <property type="entry name" value="Dynein heavy chain 5, axonemal"/>
    <property type="match status" value="1"/>
</dbReference>
<dbReference type="Pfam" id="PF17852">
    <property type="entry name" value="Dynein_AAA_lid"/>
    <property type="match status" value="1"/>
</dbReference>
<dbReference type="InterPro" id="IPR042222">
    <property type="entry name" value="Dynein_2_N"/>
</dbReference>
<dbReference type="FunFam" id="1.10.8.710:FF:000003">
    <property type="entry name" value="Dynein axonemal heavy chain 5"/>
    <property type="match status" value="1"/>
</dbReference>
<evidence type="ECO:0000256" key="2">
    <source>
        <dbReference type="ARBA" id="ARBA00008887"/>
    </source>
</evidence>
<dbReference type="FunFam" id="3.40.50.300:FF:000049">
    <property type="entry name" value="Dynein, axonemal, heavy chain 5"/>
    <property type="match status" value="1"/>
</dbReference>
<proteinExistence type="inferred from homology"/>
<feature type="coiled-coil region" evidence="14">
    <location>
        <begin position="3669"/>
        <end position="3696"/>
    </location>
</feature>
<dbReference type="FunFam" id="1.20.920.20:FF:000004">
    <property type="entry name" value="Dynein axonemal heavy chain 5"/>
    <property type="match status" value="1"/>
</dbReference>
<evidence type="ECO:0000256" key="11">
    <source>
        <dbReference type="ARBA" id="ARBA00023175"/>
    </source>
</evidence>
<dbReference type="InterPro" id="IPR026983">
    <property type="entry name" value="DHC"/>
</dbReference>
<dbReference type="FunFam" id="1.20.58.1120:FF:000004">
    <property type="entry name" value="Dynein axonemal heavy chain 5"/>
    <property type="match status" value="1"/>
</dbReference>
<evidence type="ECO:0000256" key="7">
    <source>
        <dbReference type="ARBA" id="ARBA00022840"/>
    </source>
</evidence>
<dbReference type="InterPro" id="IPR042228">
    <property type="entry name" value="Dynein_linker_3"/>
</dbReference>
<dbReference type="Gene3D" id="1.10.8.710">
    <property type="match status" value="1"/>
</dbReference>
<keyword evidence="5" id="KW-0677">Repeat</keyword>
<keyword evidence="6" id="KW-0547">Nucleotide-binding</keyword>
<dbReference type="Pfam" id="PF08385">
    <property type="entry name" value="DHC_N1"/>
    <property type="match status" value="1"/>
</dbReference>
<dbReference type="InterPro" id="IPR041466">
    <property type="entry name" value="Dynein_AAA5_ext"/>
</dbReference>
<evidence type="ECO:0000256" key="1">
    <source>
        <dbReference type="ARBA" id="ARBA00004430"/>
    </source>
</evidence>
<evidence type="ECO:0000256" key="3">
    <source>
        <dbReference type="ARBA" id="ARBA00022490"/>
    </source>
</evidence>
<dbReference type="Pfam" id="PF12775">
    <property type="entry name" value="AAA_7"/>
    <property type="match status" value="1"/>
</dbReference>
<dbReference type="GO" id="GO:0045505">
    <property type="term" value="F:dynein intermediate chain binding"/>
    <property type="evidence" value="ECO:0007669"/>
    <property type="project" value="InterPro"/>
</dbReference>
<dbReference type="PANTHER" id="PTHR46532:SF13">
    <property type="entry name" value="CYTOPLASMIC DYNEIN 1 HEAVY CHAIN 1"/>
    <property type="match status" value="1"/>
</dbReference>
<dbReference type="FunFam" id="3.40.50.300:FF:001221">
    <property type="entry name" value="Axonemal dynein heavy chain 8"/>
    <property type="match status" value="1"/>
</dbReference>
<dbReference type="FunFam" id="1.20.1270.280:FF:000002">
    <property type="entry name" value="Dynein heavy chain 5, axonemal"/>
    <property type="match status" value="1"/>
</dbReference>
<feature type="domain" description="AAA+ ATPase" evidence="16">
    <location>
        <begin position="2191"/>
        <end position="2346"/>
    </location>
</feature>
<keyword evidence="8" id="KW-0243">Dynein</keyword>
<dbReference type="Gene3D" id="1.20.140.100">
    <property type="entry name" value="Dynein heavy chain, N-terminal domain 2"/>
    <property type="match status" value="1"/>
</dbReference>
<dbReference type="FunFam" id="1.20.140.100:FF:000003">
    <property type="entry name" value="Dynein, axonemal, heavy chain 5"/>
    <property type="match status" value="1"/>
</dbReference>
<evidence type="ECO:0000256" key="14">
    <source>
        <dbReference type="SAM" id="Coils"/>
    </source>
</evidence>
<dbReference type="OrthoDB" id="286107at2759"/>
<dbReference type="GO" id="GO:0007018">
    <property type="term" value="P:microtubule-based movement"/>
    <property type="evidence" value="ECO:0007669"/>
    <property type="project" value="InterPro"/>
</dbReference>
<feature type="region of interest" description="Disordered" evidence="15">
    <location>
        <begin position="1"/>
        <end position="22"/>
    </location>
</feature>
<dbReference type="Gene3D" id="1.10.472.130">
    <property type="match status" value="1"/>
</dbReference>
<dbReference type="GO" id="GO:0008569">
    <property type="term" value="F:minus-end-directed microtubule motor activity"/>
    <property type="evidence" value="ECO:0007669"/>
    <property type="project" value="InterPro"/>
</dbReference>
<dbReference type="Pfam" id="PF12781">
    <property type="entry name" value="AAA_9"/>
    <property type="match status" value="1"/>
</dbReference>
<evidence type="ECO:0000256" key="12">
    <source>
        <dbReference type="ARBA" id="ARBA00023212"/>
    </source>
</evidence>
<dbReference type="FunFam" id="1.10.287.2620:FF:000003">
    <property type="entry name" value="Dynein, axonemal, heavy chain 5"/>
    <property type="match status" value="1"/>
</dbReference>
<dbReference type="InterPro" id="IPR003593">
    <property type="entry name" value="AAA+_ATPase"/>
</dbReference>
<dbReference type="GO" id="GO:0051959">
    <property type="term" value="F:dynein light intermediate chain binding"/>
    <property type="evidence" value="ECO:0007669"/>
    <property type="project" value="InterPro"/>
</dbReference>
<dbReference type="Pfam" id="PF12780">
    <property type="entry name" value="AAA_8"/>
    <property type="match status" value="1"/>
</dbReference>
<dbReference type="InterPro" id="IPR041658">
    <property type="entry name" value="AAA_lid_11"/>
</dbReference>
<keyword evidence="9 14" id="KW-0175">Coiled coil</keyword>
<feature type="domain" description="AAA+ ATPase" evidence="16">
    <location>
        <begin position="2517"/>
        <end position="2665"/>
    </location>
</feature>
<dbReference type="Gene3D" id="1.20.1270.280">
    <property type="match status" value="1"/>
</dbReference>
<dbReference type="Pfam" id="PF03028">
    <property type="entry name" value="Dynein_heavy"/>
    <property type="match status" value="1"/>
</dbReference>
<dbReference type="FunFam" id="1.10.8.1220:FF:000001">
    <property type="entry name" value="Dynein axonemal heavy chain 5"/>
    <property type="match status" value="1"/>
</dbReference>
<accession>A0A7M5UKD8</accession>
<comment type="similarity">
    <text evidence="2">Belongs to the dynein heavy chain family.</text>
</comment>
<evidence type="ECO:0000256" key="13">
    <source>
        <dbReference type="ARBA" id="ARBA00023273"/>
    </source>
</evidence>
<dbReference type="Gene3D" id="3.40.50.300">
    <property type="entry name" value="P-loop containing nucleotide triphosphate hydrolases"/>
    <property type="match status" value="5"/>
</dbReference>
<dbReference type="FunFam" id="3.20.180.20:FF:000001">
    <property type="entry name" value="Dynein axonemal heavy chain 5"/>
    <property type="match status" value="1"/>
</dbReference>
<keyword evidence="4" id="KW-0493">Microtubule</keyword>
<evidence type="ECO:0000313" key="18">
    <source>
        <dbReference type="Proteomes" id="UP000594262"/>
    </source>
</evidence>
<dbReference type="InterPro" id="IPR027417">
    <property type="entry name" value="P-loop_NTPase"/>
</dbReference>
<dbReference type="InterPro" id="IPR043157">
    <property type="entry name" value="Dynein_AAA1S"/>
</dbReference>
<keyword evidence="11" id="KW-0505">Motor protein</keyword>
<dbReference type="InterPro" id="IPR013602">
    <property type="entry name" value="Dynein_heavy_linker"/>
</dbReference>
<dbReference type="Gene3D" id="1.10.8.1220">
    <property type="match status" value="1"/>
</dbReference>
<dbReference type="FunFam" id="1.10.472.130:FF:000009">
    <property type="entry name" value="Dynein heavy chain 5, axonemal"/>
    <property type="match status" value="1"/>
</dbReference>
<evidence type="ECO:0000256" key="10">
    <source>
        <dbReference type="ARBA" id="ARBA00023069"/>
    </source>
</evidence>
<keyword evidence="10" id="KW-0969">Cilium</keyword>
<evidence type="ECO:0000259" key="16">
    <source>
        <dbReference type="SMART" id="SM00382"/>
    </source>
</evidence>
<dbReference type="InterPro" id="IPR013594">
    <property type="entry name" value="Dynein_heavy_tail"/>
</dbReference>
<dbReference type="PANTHER" id="PTHR46532">
    <property type="entry name" value="MALE FERTILITY FACTOR KL5"/>
    <property type="match status" value="1"/>
</dbReference>
<dbReference type="InterPro" id="IPR035706">
    <property type="entry name" value="AAA_9"/>
</dbReference>
<dbReference type="FunFam" id="3.40.50.300:FF:002141">
    <property type="entry name" value="Dynein heavy chain"/>
    <property type="match status" value="1"/>
</dbReference>
<protein>
    <recommendedName>
        <fullName evidence="16">AAA+ ATPase domain-containing protein</fullName>
    </recommendedName>
</protein>
<dbReference type="FunFam" id="3.40.50.300:FF:000044">
    <property type="entry name" value="Dynein heavy chain 5, axonemal"/>
    <property type="match status" value="1"/>
</dbReference>
<dbReference type="InterPro" id="IPR004273">
    <property type="entry name" value="Dynein_heavy_D6_P-loop"/>
</dbReference>
<reference evidence="17" key="1">
    <citation type="submission" date="2021-01" db="UniProtKB">
        <authorList>
            <consortium name="EnsemblMetazoa"/>
        </authorList>
    </citation>
    <scope>IDENTIFICATION</scope>
</reference>
<dbReference type="Gene3D" id="1.20.58.1120">
    <property type="match status" value="1"/>
</dbReference>
<evidence type="ECO:0000256" key="9">
    <source>
        <dbReference type="ARBA" id="ARBA00023054"/>
    </source>
</evidence>
<evidence type="ECO:0000256" key="6">
    <source>
        <dbReference type="ARBA" id="ARBA00022741"/>
    </source>
</evidence>
<evidence type="ECO:0000256" key="8">
    <source>
        <dbReference type="ARBA" id="ARBA00023017"/>
    </source>
</evidence>
<organism evidence="17 18">
    <name type="scientific">Clytia hemisphaerica</name>
    <dbReference type="NCBI Taxonomy" id="252671"/>
    <lineage>
        <taxon>Eukaryota</taxon>
        <taxon>Metazoa</taxon>
        <taxon>Cnidaria</taxon>
        <taxon>Hydrozoa</taxon>
        <taxon>Hydroidolina</taxon>
        <taxon>Leptothecata</taxon>
        <taxon>Obeliida</taxon>
        <taxon>Clytiidae</taxon>
        <taxon>Clytia</taxon>
    </lineage>
</organism>
<dbReference type="Gene3D" id="1.20.920.20">
    <property type="match status" value="1"/>
</dbReference>
<keyword evidence="12" id="KW-0206">Cytoskeleton</keyword>
<dbReference type="Gene3D" id="6.10.140.1060">
    <property type="match status" value="1"/>
</dbReference>
<dbReference type="InterPro" id="IPR042219">
    <property type="entry name" value="AAA_lid_11_sf"/>
</dbReference>
<evidence type="ECO:0000256" key="15">
    <source>
        <dbReference type="SAM" id="MobiDB-lite"/>
    </source>
</evidence>
<dbReference type="Pfam" id="PF18199">
    <property type="entry name" value="Dynein_C"/>
    <property type="match status" value="1"/>
</dbReference>
<dbReference type="Gene3D" id="3.10.490.20">
    <property type="match status" value="1"/>
</dbReference>
<dbReference type="InterPro" id="IPR024317">
    <property type="entry name" value="Dynein_heavy_chain_D4_dom"/>
</dbReference>
<dbReference type="Gene3D" id="1.10.8.720">
    <property type="entry name" value="Region D6 of dynein motor"/>
    <property type="match status" value="1"/>
</dbReference>
<dbReference type="Pfam" id="PF25007">
    <property type="entry name" value="DYH2-5-8_CC"/>
    <property type="match status" value="1"/>
</dbReference>
<dbReference type="GO" id="GO:0005858">
    <property type="term" value="C:axonemal dynein complex"/>
    <property type="evidence" value="ECO:0007669"/>
    <property type="project" value="TreeGrafter"/>
</dbReference>
<evidence type="ECO:0000313" key="17">
    <source>
        <dbReference type="EnsemblMetazoa" id="CLYHEMP011422.1"/>
    </source>
</evidence>
<dbReference type="GeneID" id="136812598"/>
<dbReference type="FunFam" id="1.20.920.30:FF:000004">
    <property type="entry name" value="Dynein axonemal heavy chain 5"/>
    <property type="match status" value="1"/>
</dbReference>
<dbReference type="FunFam" id="3.40.50.300:FF:000543">
    <property type="entry name" value="Dynein axonemal heavy chain 5"/>
    <property type="match status" value="1"/>
</dbReference>
<keyword evidence="18" id="KW-1185">Reference proteome</keyword>
<keyword evidence="7" id="KW-0067">ATP-binding</keyword>
<dbReference type="Gene3D" id="1.10.287.2620">
    <property type="match status" value="1"/>
</dbReference>
<dbReference type="InterPro" id="IPR041228">
    <property type="entry name" value="Dynein_C"/>
</dbReference>
<dbReference type="GO" id="GO:0097729">
    <property type="term" value="C:9+2 motile cilium"/>
    <property type="evidence" value="ECO:0007669"/>
    <property type="project" value="UniProtKB-ARBA"/>
</dbReference>
<keyword evidence="13" id="KW-0966">Cell projection</keyword>
<dbReference type="InterPro" id="IPR041589">
    <property type="entry name" value="DNAH3_AAA_lid_1"/>
</dbReference>
<comment type="subcellular location">
    <subcellularLocation>
        <location evidence="1">Cytoplasm</location>
        <location evidence="1">Cytoskeleton</location>
        <location evidence="1">Cilium axoneme</location>
    </subcellularLocation>
</comment>
<dbReference type="Pfam" id="PF08393">
    <property type="entry name" value="DHC_N2"/>
    <property type="match status" value="1"/>
</dbReference>